<dbReference type="AlphaFoldDB" id="A0A1T4KJ85"/>
<reference evidence="2" key="1">
    <citation type="submission" date="2017-02" db="EMBL/GenBank/DDBJ databases">
        <authorList>
            <person name="Varghese N."/>
            <person name="Submissions S."/>
        </authorList>
    </citation>
    <scope>NUCLEOTIDE SEQUENCE [LARGE SCALE GENOMIC DNA]</scope>
    <source>
        <strain evidence="2">ATCC BAA-34</strain>
    </source>
</reference>
<dbReference type="Proteomes" id="UP000190102">
    <property type="component" value="Unassembled WGS sequence"/>
</dbReference>
<gene>
    <name evidence="1" type="ORF">SAMN02745119_00586</name>
</gene>
<dbReference type="EMBL" id="FUWR01000001">
    <property type="protein sequence ID" value="SJZ42446.1"/>
    <property type="molecule type" value="Genomic_DNA"/>
</dbReference>
<name>A0A1T4KJ85_9BACT</name>
<organism evidence="1 2">
    <name type="scientific">Trichlorobacter thiogenes</name>
    <dbReference type="NCBI Taxonomy" id="115783"/>
    <lineage>
        <taxon>Bacteria</taxon>
        <taxon>Pseudomonadati</taxon>
        <taxon>Thermodesulfobacteriota</taxon>
        <taxon>Desulfuromonadia</taxon>
        <taxon>Geobacterales</taxon>
        <taxon>Geobacteraceae</taxon>
        <taxon>Trichlorobacter</taxon>
    </lineage>
</organism>
<sequence length="50" mass="5727">MPCTHCLNFVENWPEQAASVQAIHGPIALLEVLEELCSNCPRDREWFLSK</sequence>
<evidence type="ECO:0000313" key="2">
    <source>
        <dbReference type="Proteomes" id="UP000190102"/>
    </source>
</evidence>
<proteinExistence type="predicted"/>
<evidence type="ECO:0000313" key="1">
    <source>
        <dbReference type="EMBL" id="SJZ42446.1"/>
    </source>
</evidence>
<accession>A0A1T4KJ85</accession>
<keyword evidence="2" id="KW-1185">Reference proteome</keyword>
<protein>
    <submittedName>
        <fullName evidence="1">Uncharacterized protein</fullName>
    </submittedName>
</protein>